<feature type="signal peptide" evidence="1">
    <location>
        <begin position="1"/>
        <end position="22"/>
    </location>
</feature>
<evidence type="ECO:0000313" key="3">
    <source>
        <dbReference type="Proteomes" id="UP000008957"/>
    </source>
</evidence>
<proteinExistence type="predicted"/>
<evidence type="ECO:0000256" key="1">
    <source>
        <dbReference type="SAM" id="SignalP"/>
    </source>
</evidence>
<dbReference type="Proteomes" id="UP000008957">
    <property type="component" value="Chromosome"/>
</dbReference>
<accession>A0AB94IZ35</accession>
<protein>
    <submittedName>
        <fullName evidence="2">Uncharacterized protein</fullName>
    </submittedName>
</protein>
<feature type="chain" id="PRO_5044496463" evidence="1">
    <location>
        <begin position="23"/>
        <end position="180"/>
    </location>
</feature>
<gene>
    <name evidence="2" type="ORF">SY1_23490</name>
</gene>
<sequence length="180" mass="20487">MKRTRTLVLFAAACLAVLAAGAAEALSNSADAFMSLPFGHPFNRTKLRMERSGATAKAQDGDYLSMEGLFEGRPALFVFSFHGRKGLKSKALYLQTVGREEDERLYTVLMQAYNGRFGRTEERPLPNTWAEGKIMLRCTWTPDRWTSVVLTYNPETAVRFPGPSIRDRPIHLEYRYSRWD</sequence>
<reference evidence="2 3" key="2">
    <citation type="submission" date="2010-03" db="EMBL/GenBank/DDBJ databases">
        <authorList>
            <person name="Pajon A."/>
        </authorList>
    </citation>
    <scope>NUCLEOTIDE SEQUENCE [LARGE SCALE GENOMIC DNA]</scope>
    <source>
        <strain evidence="2 3">SGP1</strain>
    </source>
</reference>
<dbReference type="KEGG" id="sbr:SY1_23490"/>
<dbReference type="EMBL" id="FP929056">
    <property type="protein sequence ID" value="CBL29005.1"/>
    <property type="molecule type" value="Genomic_DNA"/>
</dbReference>
<reference evidence="3" key="1">
    <citation type="submission" date="2010-03" db="EMBL/GenBank/DDBJ databases">
        <title>The genome sequence of Synergistetes sp. SGP1.</title>
        <authorList>
            <consortium name="metaHIT consortium -- http://www.metahit.eu/"/>
            <person name="Pajon A."/>
            <person name="Turner K."/>
            <person name="Parkhill J."/>
            <person name="Wade W."/>
            <person name="Vartoukian S."/>
        </authorList>
    </citation>
    <scope>NUCLEOTIDE SEQUENCE [LARGE SCALE GENOMIC DNA]</scope>
    <source>
        <strain evidence="3">SGP1</strain>
    </source>
</reference>
<keyword evidence="3" id="KW-1185">Reference proteome</keyword>
<organism evidence="2 3">
    <name type="scientific">Fretibacterium fastidiosum</name>
    <dbReference type="NCBI Taxonomy" id="651822"/>
    <lineage>
        <taxon>Bacteria</taxon>
        <taxon>Thermotogati</taxon>
        <taxon>Synergistota</taxon>
        <taxon>Synergistia</taxon>
        <taxon>Synergistales</taxon>
        <taxon>Aminobacteriaceae</taxon>
        <taxon>Fretibacterium</taxon>
    </lineage>
</organism>
<evidence type="ECO:0000313" key="2">
    <source>
        <dbReference type="EMBL" id="CBL29005.1"/>
    </source>
</evidence>
<dbReference type="AlphaFoldDB" id="A0AB94IZ35"/>
<keyword evidence="1" id="KW-0732">Signal</keyword>
<name>A0AB94IZ35_9BACT</name>
<dbReference type="RefSeq" id="WP_015557151.1">
    <property type="nucleotide sequence ID" value="NC_021038.1"/>
</dbReference>